<dbReference type="FunFam" id="1.25.40.10:FF:000031">
    <property type="entry name" value="Pentatricopeptide repeat-containing protein mitochondrial"/>
    <property type="match status" value="1"/>
</dbReference>
<dbReference type="PANTHER" id="PTHR47926">
    <property type="entry name" value="PENTATRICOPEPTIDE REPEAT-CONTAINING PROTEIN"/>
    <property type="match status" value="1"/>
</dbReference>
<accession>A0AAV5INZ9</accession>
<dbReference type="Pfam" id="PF13041">
    <property type="entry name" value="PPR_2"/>
    <property type="match status" value="3"/>
</dbReference>
<dbReference type="InterPro" id="IPR002885">
    <property type="entry name" value="PPR_rpt"/>
</dbReference>
<dbReference type="FunFam" id="1.25.40.10:FF:000196">
    <property type="entry name" value="Pentatricopeptide repeat-containing protein At4g14850"/>
    <property type="match status" value="1"/>
</dbReference>
<evidence type="ECO:0000256" key="1">
    <source>
        <dbReference type="ARBA" id="ARBA00022737"/>
    </source>
</evidence>
<dbReference type="GO" id="GO:0003723">
    <property type="term" value="F:RNA binding"/>
    <property type="evidence" value="ECO:0007669"/>
    <property type="project" value="InterPro"/>
</dbReference>
<dbReference type="AlphaFoldDB" id="A0AAV5INZ9"/>
<feature type="repeat" description="PPR" evidence="2">
    <location>
        <begin position="241"/>
        <end position="275"/>
    </location>
</feature>
<dbReference type="EMBL" id="BPVZ01000017">
    <property type="protein sequence ID" value="GKV01556.1"/>
    <property type="molecule type" value="Genomic_DNA"/>
</dbReference>
<feature type="repeat" description="PPR" evidence="2">
    <location>
        <begin position="475"/>
        <end position="509"/>
    </location>
</feature>
<dbReference type="InterPro" id="IPR011990">
    <property type="entry name" value="TPR-like_helical_dom_sf"/>
</dbReference>
<dbReference type="Gene3D" id="1.25.40.10">
    <property type="entry name" value="Tetratricopeptide repeat domain"/>
    <property type="match status" value="4"/>
</dbReference>
<dbReference type="InterPro" id="IPR046960">
    <property type="entry name" value="PPR_At4g14850-like_plant"/>
</dbReference>
<evidence type="ECO:0000313" key="3">
    <source>
        <dbReference type="EMBL" id="GKV01556.1"/>
    </source>
</evidence>
<comment type="caution">
    <text evidence="3">The sequence shown here is derived from an EMBL/GenBank/DDBJ whole genome shotgun (WGS) entry which is preliminary data.</text>
</comment>
<dbReference type="Pfam" id="PF01535">
    <property type="entry name" value="PPR"/>
    <property type="match status" value="4"/>
</dbReference>
<sequence length="537" mass="59490">MAAMAVAPIEILILTLDEKNGLVQLPVDVLMFYHMNFEKKRLLLPTCKGRLVSKFLASLQAHSALFSAAANAIEISSNEFENMNKDIDFDLLFEHCTQLHQAKCLHALLVVSISNKNVYTWNSMSLVLKLGFEWDVFVAASLIHLYTRFGLVGFARKLFDDMPARDTGSWNAMISGCCQSGNAAEALDVLYDMRVEGVRMDPVTVASILSVCAQSVCAQSNDILNGMLIHLYTIKHGLEFDLFVCNALINMYAKFGNLGHAERVFNDMVVKDVVSWNSIIAAYEQNDDPIIALGLFNKMRLTGTHPDLLTLVSLSSIVAQLNDSQNSKAVHGFITRRDWISQDVILGNAVVDMYVKLGAIDYARVVFDGLLVKDAISWNTMITGYAQNGLASEAIEVYQMMQSNGIIPNQGTWVSILPAYSHLGALQQGLKVHGQEFKNSLYLDVFVGTCLIDMYGKCGRLGDAMSLFYEVSRKSSVPWNSIISCHGIPGHGKKSVKLFREMLDEGVKPNHITFVSLLSTCSHSGLIDEGQWCFHVM</sequence>
<evidence type="ECO:0008006" key="5">
    <source>
        <dbReference type="Google" id="ProtNLM"/>
    </source>
</evidence>
<evidence type="ECO:0000256" key="2">
    <source>
        <dbReference type="PROSITE-ProRule" id="PRU00708"/>
    </source>
</evidence>
<name>A0AAV5INZ9_9ROSI</name>
<reference evidence="3 4" key="1">
    <citation type="journal article" date="2021" name="Commun. Biol.">
        <title>The genome of Shorea leprosula (Dipterocarpaceae) highlights the ecological relevance of drought in aseasonal tropical rainforests.</title>
        <authorList>
            <person name="Ng K.K.S."/>
            <person name="Kobayashi M.J."/>
            <person name="Fawcett J.A."/>
            <person name="Hatakeyama M."/>
            <person name="Paape T."/>
            <person name="Ng C.H."/>
            <person name="Ang C.C."/>
            <person name="Tnah L.H."/>
            <person name="Lee C.T."/>
            <person name="Nishiyama T."/>
            <person name="Sese J."/>
            <person name="O'Brien M.J."/>
            <person name="Copetti D."/>
            <person name="Mohd Noor M.I."/>
            <person name="Ong R.C."/>
            <person name="Putra M."/>
            <person name="Sireger I.Z."/>
            <person name="Indrioko S."/>
            <person name="Kosugi Y."/>
            <person name="Izuno A."/>
            <person name="Isagi Y."/>
            <person name="Lee S.L."/>
            <person name="Shimizu K.K."/>
        </authorList>
    </citation>
    <scope>NUCLEOTIDE SEQUENCE [LARGE SCALE GENOMIC DNA]</scope>
    <source>
        <strain evidence="3">214</strain>
    </source>
</reference>
<dbReference type="NCBIfam" id="TIGR00756">
    <property type="entry name" value="PPR"/>
    <property type="match status" value="5"/>
</dbReference>
<dbReference type="Proteomes" id="UP001054252">
    <property type="component" value="Unassembled WGS sequence"/>
</dbReference>
<dbReference type="PROSITE" id="PS51375">
    <property type="entry name" value="PPR"/>
    <property type="match status" value="4"/>
</dbReference>
<proteinExistence type="predicted"/>
<dbReference type="GO" id="GO:0009451">
    <property type="term" value="P:RNA modification"/>
    <property type="evidence" value="ECO:0007669"/>
    <property type="project" value="InterPro"/>
</dbReference>
<feature type="repeat" description="PPR" evidence="2">
    <location>
        <begin position="166"/>
        <end position="200"/>
    </location>
</feature>
<dbReference type="FunFam" id="1.25.40.10:FF:000669">
    <property type="entry name" value="Pentatricopeptide repeat-containing protein At4g33990"/>
    <property type="match status" value="1"/>
</dbReference>
<keyword evidence="1" id="KW-0677">Repeat</keyword>
<gene>
    <name evidence="3" type="ORF">SLEP1_g14103</name>
</gene>
<dbReference type="FunFam" id="1.25.40.10:FF:000285">
    <property type="entry name" value="Pentatricopeptide repeat-containing protein, chloroplastic"/>
    <property type="match status" value="1"/>
</dbReference>
<evidence type="ECO:0000313" key="4">
    <source>
        <dbReference type="Proteomes" id="UP001054252"/>
    </source>
</evidence>
<keyword evidence="4" id="KW-1185">Reference proteome</keyword>
<organism evidence="3 4">
    <name type="scientific">Rubroshorea leprosula</name>
    <dbReference type="NCBI Taxonomy" id="152421"/>
    <lineage>
        <taxon>Eukaryota</taxon>
        <taxon>Viridiplantae</taxon>
        <taxon>Streptophyta</taxon>
        <taxon>Embryophyta</taxon>
        <taxon>Tracheophyta</taxon>
        <taxon>Spermatophyta</taxon>
        <taxon>Magnoliopsida</taxon>
        <taxon>eudicotyledons</taxon>
        <taxon>Gunneridae</taxon>
        <taxon>Pentapetalae</taxon>
        <taxon>rosids</taxon>
        <taxon>malvids</taxon>
        <taxon>Malvales</taxon>
        <taxon>Dipterocarpaceae</taxon>
        <taxon>Rubroshorea</taxon>
    </lineage>
</organism>
<protein>
    <recommendedName>
        <fullName evidence="5">Pentatricopeptide repeat-containing protein</fullName>
    </recommendedName>
</protein>
<feature type="repeat" description="PPR" evidence="2">
    <location>
        <begin position="374"/>
        <end position="408"/>
    </location>
</feature>